<sequence>MNTGGWIIMALSVGTVSTLFCWCIWKVLTTPGETEHIHGFEIETPDEKADRGNS</sequence>
<dbReference type="EMBL" id="JAAGNX010000001">
    <property type="protein sequence ID" value="NDV60943.1"/>
    <property type="molecule type" value="Genomic_DNA"/>
</dbReference>
<evidence type="ECO:0000313" key="3">
    <source>
        <dbReference type="Proteomes" id="UP000478417"/>
    </source>
</evidence>
<proteinExistence type="predicted"/>
<protein>
    <submittedName>
        <fullName evidence="2">Uncharacterized protein</fullName>
    </submittedName>
</protein>
<keyword evidence="1" id="KW-0472">Membrane</keyword>
<gene>
    <name evidence="2" type="ORF">G0Q06_00600</name>
</gene>
<keyword evidence="1" id="KW-1133">Transmembrane helix</keyword>
<evidence type="ECO:0000313" key="2">
    <source>
        <dbReference type="EMBL" id="NDV60943.1"/>
    </source>
</evidence>
<dbReference type="RefSeq" id="WP_163961198.1">
    <property type="nucleotide sequence ID" value="NZ_JAAGNX010000001.1"/>
</dbReference>
<dbReference type="Proteomes" id="UP000478417">
    <property type="component" value="Unassembled WGS sequence"/>
</dbReference>
<accession>A0A6B2LXG4</accession>
<keyword evidence="3" id="KW-1185">Reference proteome</keyword>
<feature type="transmembrane region" description="Helical" evidence="1">
    <location>
        <begin position="6"/>
        <end position="25"/>
    </location>
</feature>
<comment type="caution">
    <text evidence="2">The sequence shown here is derived from an EMBL/GenBank/DDBJ whole genome shotgun (WGS) entry which is preliminary data.</text>
</comment>
<name>A0A6B2LXG4_9BACT</name>
<organism evidence="2 3">
    <name type="scientific">Oceanipulchritudo coccoides</name>
    <dbReference type="NCBI Taxonomy" id="2706888"/>
    <lineage>
        <taxon>Bacteria</taxon>
        <taxon>Pseudomonadati</taxon>
        <taxon>Verrucomicrobiota</taxon>
        <taxon>Opitutia</taxon>
        <taxon>Puniceicoccales</taxon>
        <taxon>Oceanipulchritudinaceae</taxon>
        <taxon>Oceanipulchritudo</taxon>
    </lineage>
</organism>
<reference evidence="2 3" key="1">
    <citation type="submission" date="2020-02" db="EMBL/GenBank/DDBJ databases">
        <title>Albibacoteraceae fam. nov., the first described family within the subdivision 4 Verrucomicrobia.</title>
        <authorList>
            <person name="Xi F."/>
        </authorList>
    </citation>
    <scope>NUCLEOTIDE SEQUENCE [LARGE SCALE GENOMIC DNA]</scope>
    <source>
        <strain evidence="2 3">CK1056</strain>
    </source>
</reference>
<evidence type="ECO:0000256" key="1">
    <source>
        <dbReference type="SAM" id="Phobius"/>
    </source>
</evidence>
<keyword evidence="1" id="KW-0812">Transmembrane</keyword>
<dbReference type="AlphaFoldDB" id="A0A6B2LXG4"/>